<gene>
    <name evidence="11" type="primary">mtgA</name>
    <name evidence="13" type="ORF">B9G39_04230</name>
</gene>
<dbReference type="GO" id="GO:0009252">
    <property type="term" value="P:peptidoglycan biosynthetic process"/>
    <property type="evidence" value="ECO:0007669"/>
    <property type="project" value="UniProtKB-UniRule"/>
</dbReference>
<dbReference type="InterPro" id="IPR001264">
    <property type="entry name" value="Glyco_trans_51"/>
</dbReference>
<proteinExistence type="inferred from homology"/>
<dbReference type="GO" id="GO:0008360">
    <property type="term" value="P:regulation of cell shape"/>
    <property type="evidence" value="ECO:0007669"/>
    <property type="project" value="UniProtKB-KW"/>
</dbReference>
<keyword evidence="10 11" id="KW-0961">Cell wall biogenesis/degradation</keyword>
<evidence type="ECO:0000256" key="10">
    <source>
        <dbReference type="ARBA" id="ARBA00023316"/>
    </source>
</evidence>
<dbReference type="AlphaFoldDB" id="A0A4P9VSK5"/>
<comment type="subcellular location">
    <subcellularLocation>
        <location evidence="11">Cell inner membrane</location>
        <topology evidence="11">Single-pass membrane protein</topology>
    </subcellularLocation>
</comment>
<keyword evidence="14" id="KW-1185">Reference proteome</keyword>
<evidence type="ECO:0000256" key="6">
    <source>
        <dbReference type="ARBA" id="ARBA00022960"/>
    </source>
</evidence>
<organism evidence="13 14">
    <name type="scientific">Zooshikella ganghwensis</name>
    <dbReference type="NCBI Taxonomy" id="202772"/>
    <lineage>
        <taxon>Bacteria</taxon>
        <taxon>Pseudomonadati</taxon>
        <taxon>Pseudomonadota</taxon>
        <taxon>Gammaproteobacteria</taxon>
        <taxon>Oceanospirillales</taxon>
        <taxon>Zooshikellaceae</taxon>
        <taxon>Zooshikella</taxon>
    </lineage>
</organism>
<evidence type="ECO:0000256" key="3">
    <source>
        <dbReference type="ARBA" id="ARBA00022676"/>
    </source>
</evidence>
<dbReference type="HAMAP" id="MF_00766">
    <property type="entry name" value="PGT_MtgA"/>
    <property type="match status" value="1"/>
</dbReference>
<evidence type="ECO:0000313" key="13">
    <source>
        <dbReference type="EMBL" id="RDH46635.1"/>
    </source>
</evidence>
<feature type="domain" description="Glycosyl transferase family 51" evidence="12">
    <location>
        <begin position="50"/>
        <end position="215"/>
    </location>
</feature>
<dbReference type="InterPro" id="IPR036950">
    <property type="entry name" value="PBP_transglycosylase"/>
</dbReference>
<keyword evidence="3 11" id="KW-0328">Glycosyltransferase</keyword>
<keyword evidence="8 11" id="KW-1133">Transmembrane helix</keyword>
<evidence type="ECO:0000256" key="8">
    <source>
        <dbReference type="ARBA" id="ARBA00022989"/>
    </source>
</evidence>
<feature type="transmembrane region" description="Helical" evidence="11">
    <location>
        <begin position="12"/>
        <end position="29"/>
    </location>
</feature>
<accession>A0A4P9VSK5</accession>
<dbReference type="GO" id="GO:0009274">
    <property type="term" value="C:peptidoglycan-based cell wall"/>
    <property type="evidence" value="ECO:0007669"/>
    <property type="project" value="InterPro"/>
</dbReference>
<keyword evidence="6 11" id="KW-0133">Cell shape</keyword>
<dbReference type="Proteomes" id="UP000257039">
    <property type="component" value="Unassembled WGS sequence"/>
</dbReference>
<dbReference type="GO" id="GO:0008955">
    <property type="term" value="F:peptidoglycan glycosyltransferase activity"/>
    <property type="evidence" value="ECO:0007669"/>
    <property type="project" value="UniProtKB-UniRule"/>
</dbReference>
<evidence type="ECO:0000259" key="12">
    <source>
        <dbReference type="Pfam" id="PF00912"/>
    </source>
</evidence>
<evidence type="ECO:0000256" key="5">
    <source>
        <dbReference type="ARBA" id="ARBA00022692"/>
    </source>
</evidence>
<dbReference type="PANTHER" id="PTHR30400">
    <property type="entry name" value="MONOFUNCTIONAL BIOSYNTHETIC PEPTIDOGLYCAN TRANSGLYCOSYLASE"/>
    <property type="match status" value="1"/>
</dbReference>
<comment type="similarity">
    <text evidence="11">Belongs to the glycosyltransferase 51 family.</text>
</comment>
<sequence length="232" mass="26943">MERVKHFIKRLVLIWVFFSVLLVLLFRWLPLPTTSFMLQQRLSVHSPCSTVRYQWVPWSQTSKHLAIAVIAAEDQKFATHWGLDFAALQSALQTRLKTGKIRGGSTISQQVAKNVFLWPAKNMFRKSLEVYFTMLIELLWPKKRILEVYLNIAQFGECTYGVEQAAQQYYRIKASELNGWQAARLAAVLPNPVIYRADRPSNYVVKRSNWIRRQVKQLGGLGYLSKFVGYED</sequence>
<keyword evidence="2 11" id="KW-0997">Cell inner membrane</keyword>
<keyword evidence="5 11" id="KW-0812">Transmembrane</keyword>
<dbReference type="Pfam" id="PF00912">
    <property type="entry name" value="Transgly"/>
    <property type="match status" value="1"/>
</dbReference>
<evidence type="ECO:0000256" key="4">
    <source>
        <dbReference type="ARBA" id="ARBA00022679"/>
    </source>
</evidence>
<comment type="catalytic activity">
    <reaction evidence="11">
        <text>[GlcNAc-(1-&gt;4)-Mur2Ac(oyl-L-Ala-gamma-D-Glu-L-Lys-D-Ala-D-Ala)](n)-di-trans,octa-cis-undecaprenyl diphosphate + beta-D-GlcNAc-(1-&gt;4)-Mur2Ac(oyl-L-Ala-gamma-D-Glu-L-Lys-D-Ala-D-Ala)-di-trans,octa-cis-undecaprenyl diphosphate = [GlcNAc-(1-&gt;4)-Mur2Ac(oyl-L-Ala-gamma-D-Glu-L-Lys-D-Ala-D-Ala)](n+1)-di-trans,octa-cis-undecaprenyl diphosphate + di-trans,octa-cis-undecaprenyl diphosphate + H(+)</text>
        <dbReference type="Rhea" id="RHEA:23708"/>
        <dbReference type="Rhea" id="RHEA-COMP:9602"/>
        <dbReference type="Rhea" id="RHEA-COMP:9603"/>
        <dbReference type="ChEBI" id="CHEBI:15378"/>
        <dbReference type="ChEBI" id="CHEBI:58405"/>
        <dbReference type="ChEBI" id="CHEBI:60033"/>
        <dbReference type="ChEBI" id="CHEBI:78435"/>
        <dbReference type="EC" id="2.4.99.28"/>
    </reaction>
</comment>
<evidence type="ECO:0000256" key="1">
    <source>
        <dbReference type="ARBA" id="ARBA00022475"/>
    </source>
</evidence>
<evidence type="ECO:0000256" key="2">
    <source>
        <dbReference type="ARBA" id="ARBA00022519"/>
    </source>
</evidence>
<dbReference type="Gene3D" id="1.10.3810.10">
    <property type="entry name" value="Biosynthetic peptidoglycan transglycosylase-like"/>
    <property type="match status" value="1"/>
</dbReference>
<keyword evidence="1 11" id="KW-1003">Cell membrane</keyword>
<keyword evidence="4 11" id="KW-0808">Transferase</keyword>
<dbReference type="EC" id="2.4.99.28" evidence="11"/>
<name>A0A4P9VSK5_9GAMM</name>
<dbReference type="NCBIfam" id="TIGR02070">
    <property type="entry name" value="mono_pep_trsgly"/>
    <property type="match status" value="1"/>
</dbReference>
<keyword evidence="9 11" id="KW-0472">Membrane</keyword>
<evidence type="ECO:0000256" key="7">
    <source>
        <dbReference type="ARBA" id="ARBA00022984"/>
    </source>
</evidence>
<dbReference type="SUPFAM" id="SSF53955">
    <property type="entry name" value="Lysozyme-like"/>
    <property type="match status" value="1"/>
</dbReference>
<dbReference type="GO" id="GO:0016763">
    <property type="term" value="F:pentosyltransferase activity"/>
    <property type="evidence" value="ECO:0007669"/>
    <property type="project" value="InterPro"/>
</dbReference>
<dbReference type="GO" id="GO:0071555">
    <property type="term" value="P:cell wall organization"/>
    <property type="evidence" value="ECO:0007669"/>
    <property type="project" value="UniProtKB-KW"/>
</dbReference>
<dbReference type="EMBL" id="NDXW01000001">
    <property type="protein sequence ID" value="RDH46635.1"/>
    <property type="molecule type" value="Genomic_DNA"/>
</dbReference>
<evidence type="ECO:0000256" key="9">
    <source>
        <dbReference type="ARBA" id="ARBA00023136"/>
    </source>
</evidence>
<comment type="pathway">
    <text evidence="11">Cell wall biogenesis; peptidoglycan biosynthesis.</text>
</comment>
<evidence type="ECO:0000313" key="14">
    <source>
        <dbReference type="Proteomes" id="UP000257039"/>
    </source>
</evidence>
<protein>
    <recommendedName>
        <fullName evidence="11">Biosynthetic peptidoglycan transglycosylase</fullName>
        <ecNumber evidence="11">2.4.99.28</ecNumber>
    </recommendedName>
    <alternativeName>
        <fullName evidence="11">Glycan polymerase</fullName>
    </alternativeName>
    <alternativeName>
        <fullName evidence="11">Peptidoglycan glycosyltransferase MtgA</fullName>
        <shortName evidence="11">PGT</shortName>
    </alternativeName>
</protein>
<reference evidence="13 14" key="1">
    <citation type="submission" date="2017-04" db="EMBL/GenBank/DDBJ databases">
        <title>Draft genome sequence of Zooshikella ganghwensis VG4 isolated from Red Sea sediments.</title>
        <authorList>
            <person name="Rehman Z."/>
            <person name="Alam I."/>
            <person name="Kamau A."/>
            <person name="Bajic V."/>
            <person name="Leiknes T."/>
        </authorList>
    </citation>
    <scope>NUCLEOTIDE SEQUENCE [LARGE SCALE GENOMIC DNA]</scope>
    <source>
        <strain evidence="13 14">VG4</strain>
    </source>
</reference>
<dbReference type="PANTHER" id="PTHR30400:SF0">
    <property type="entry name" value="BIOSYNTHETIC PEPTIDOGLYCAN TRANSGLYCOSYLASE"/>
    <property type="match status" value="1"/>
</dbReference>
<dbReference type="InterPro" id="IPR023346">
    <property type="entry name" value="Lysozyme-like_dom_sf"/>
</dbReference>
<dbReference type="UniPathway" id="UPA00219"/>
<keyword evidence="7 11" id="KW-0573">Peptidoglycan synthesis</keyword>
<dbReference type="InterPro" id="IPR011812">
    <property type="entry name" value="Pep_trsgly"/>
</dbReference>
<dbReference type="GO" id="GO:0005886">
    <property type="term" value="C:plasma membrane"/>
    <property type="evidence" value="ECO:0007669"/>
    <property type="project" value="UniProtKB-SubCell"/>
</dbReference>
<comment type="caution">
    <text evidence="13">The sequence shown here is derived from an EMBL/GenBank/DDBJ whole genome shotgun (WGS) entry which is preliminary data.</text>
</comment>
<comment type="function">
    <text evidence="11">Peptidoglycan polymerase that catalyzes glycan chain elongation from lipid-linked precursors.</text>
</comment>
<evidence type="ECO:0000256" key="11">
    <source>
        <dbReference type="HAMAP-Rule" id="MF_00766"/>
    </source>
</evidence>